<feature type="transmembrane region" description="Helical" evidence="6">
    <location>
        <begin position="456"/>
        <end position="476"/>
    </location>
</feature>
<dbReference type="SUPFAM" id="SSF103473">
    <property type="entry name" value="MFS general substrate transporter"/>
    <property type="match status" value="1"/>
</dbReference>
<evidence type="ECO:0000256" key="3">
    <source>
        <dbReference type="ARBA" id="ARBA00022989"/>
    </source>
</evidence>
<feature type="region of interest" description="Disordered" evidence="5">
    <location>
        <begin position="484"/>
        <end position="507"/>
    </location>
</feature>
<dbReference type="Gene3D" id="1.20.1250.20">
    <property type="entry name" value="MFS general substrate transporter like domains"/>
    <property type="match status" value="1"/>
</dbReference>
<protein>
    <submittedName>
        <fullName evidence="9">Major facilitator superfamily (MFS) profile domain-containing protein</fullName>
    </submittedName>
</protein>
<keyword evidence="3 6" id="KW-1133">Transmembrane helix</keyword>
<feature type="transmembrane region" description="Helical" evidence="6">
    <location>
        <begin position="213"/>
        <end position="232"/>
    </location>
</feature>
<keyword evidence="4 6" id="KW-0472">Membrane</keyword>
<keyword evidence="2 6" id="KW-0812">Transmembrane</keyword>
<dbReference type="GO" id="GO:0022857">
    <property type="term" value="F:transmembrane transporter activity"/>
    <property type="evidence" value="ECO:0007669"/>
    <property type="project" value="InterPro"/>
</dbReference>
<feature type="transmembrane region" description="Helical" evidence="6">
    <location>
        <begin position="24"/>
        <end position="47"/>
    </location>
</feature>
<keyword evidence="8" id="KW-1185">Reference proteome</keyword>
<feature type="transmembrane region" description="Helical" evidence="6">
    <location>
        <begin position="187"/>
        <end position="207"/>
    </location>
</feature>
<evidence type="ECO:0000256" key="1">
    <source>
        <dbReference type="ARBA" id="ARBA00004141"/>
    </source>
</evidence>
<dbReference type="PANTHER" id="PTHR24064">
    <property type="entry name" value="SOLUTE CARRIER FAMILY 22 MEMBER"/>
    <property type="match status" value="1"/>
</dbReference>
<evidence type="ECO:0000313" key="8">
    <source>
        <dbReference type="Proteomes" id="UP000887575"/>
    </source>
</evidence>
<feature type="transmembrane region" description="Helical" evidence="6">
    <location>
        <begin position="299"/>
        <end position="320"/>
    </location>
</feature>
<dbReference type="InterPro" id="IPR036259">
    <property type="entry name" value="MFS_trans_sf"/>
</dbReference>
<reference evidence="9" key="1">
    <citation type="submission" date="2024-02" db="UniProtKB">
        <authorList>
            <consortium name="WormBaseParasite"/>
        </authorList>
    </citation>
    <scope>IDENTIFICATION</scope>
</reference>
<feature type="transmembrane region" description="Helical" evidence="6">
    <location>
        <begin position="99"/>
        <end position="118"/>
    </location>
</feature>
<dbReference type="WBParaSite" id="MBELARI_LOCUS9340">
    <property type="protein sequence ID" value="MBELARI_LOCUS9340"/>
    <property type="gene ID" value="MBELARI_LOCUS9340"/>
</dbReference>
<evidence type="ECO:0000259" key="7">
    <source>
        <dbReference type="PROSITE" id="PS50850"/>
    </source>
</evidence>
<feature type="transmembrane region" description="Helical" evidence="6">
    <location>
        <begin position="154"/>
        <end position="175"/>
    </location>
</feature>
<feature type="transmembrane region" description="Helical" evidence="6">
    <location>
        <begin position="130"/>
        <end position="148"/>
    </location>
</feature>
<proteinExistence type="predicted"/>
<evidence type="ECO:0000256" key="6">
    <source>
        <dbReference type="SAM" id="Phobius"/>
    </source>
</evidence>
<dbReference type="InterPro" id="IPR005828">
    <property type="entry name" value="MFS_sugar_transport-like"/>
</dbReference>
<sequence>MAGDVEQAPPKPKRLDDMLQSGWYLFRVCLLLEISIFTQTAFMFYMMYAGAAPTLKSCGGQPGNCTDFNEDNCENPEFTYQFKSVNVEWHYECGGTTTVKQVISIQMLGVLVGSVLFGQFGEIFGRKKSLLVAMIMTAIAFAITPLTWDLISFTIVRVLGGFFVGGQIVLALVVFLENSPKSSRMWISMLLSWSPNIVIYAGVAYWAQEWRRLSYAIAVLTTPGIILLAFFVSESPRWLLQKGKIEEAKQVMYRVYKVNGKEIDEETMNGVFENEAAARKNTGGKSVYSYWDIFSSKELAIPTLILCMCINFTAINSYGILFNIEKLSGSMYANSALNGCLRYIFNIVFALMEPRFTWMGRKAIHGSCLVTVIAAVTFVIIGNVTGIPLLKTLNSYALIGAASMASQLFLVVGVTGNEILPTPVRTIGYSVIQMFNRFGVSLAPFLFLLTDIWTQLPLVIMLILATIQMLSFAFFIPETRGRPMPEHMPDHGKKENEAVELVEKDKS</sequence>
<dbReference type="Proteomes" id="UP000887575">
    <property type="component" value="Unassembled WGS sequence"/>
</dbReference>
<organism evidence="8 9">
    <name type="scientific">Mesorhabditis belari</name>
    <dbReference type="NCBI Taxonomy" id="2138241"/>
    <lineage>
        <taxon>Eukaryota</taxon>
        <taxon>Metazoa</taxon>
        <taxon>Ecdysozoa</taxon>
        <taxon>Nematoda</taxon>
        <taxon>Chromadorea</taxon>
        <taxon>Rhabditida</taxon>
        <taxon>Rhabditina</taxon>
        <taxon>Rhabditomorpha</taxon>
        <taxon>Rhabditoidea</taxon>
        <taxon>Rhabditidae</taxon>
        <taxon>Mesorhabditinae</taxon>
        <taxon>Mesorhabditis</taxon>
    </lineage>
</organism>
<dbReference type="Pfam" id="PF00083">
    <property type="entry name" value="Sugar_tr"/>
    <property type="match status" value="1"/>
</dbReference>
<feature type="transmembrane region" description="Helical" evidence="6">
    <location>
        <begin position="427"/>
        <end position="450"/>
    </location>
</feature>
<feature type="transmembrane region" description="Helical" evidence="6">
    <location>
        <begin position="396"/>
        <end position="415"/>
    </location>
</feature>
<dbReference type="GO" id="GO:0016020">
    <property type="term" value="C:membrane"/>
    <property type="evidence" value="ECO:0007669"/>
    <property type="project" value="UniProtKB-SubCell"/>
</dbReference>
<feature type="domain" description="Major facilitator superfamily (MFS) profile" evidence="7">
    <location>
        <begin position="34"/>
        <end position="480"/>
    </location>
</feature>
<feature type="transmembrane region" description="Helical" evidence="6">
    <location>
        <begin position="363"/>
        <end position="384"/>
    </location>
</feature>
<evidence type="ECO:0000256" key="4">
    <source>
        <dbReference type="ARBA" id="ARBA00023136"/>
    </source>
</evidence>
<accession>A0AAF3FRJ3</accession>
<dbReference type="InterPro" id="IPR020846">
    <property type="entry name" value="MFS_dom"/>
</dbReference>
<dbReference type="PROSITE" id="PS50850">
    <property type="entry name" value="MFS"/>
    <property type="match status" value="1"/>
</dbReference>
<name>A0AAF3FRJ3_9BILA</name>
<evidence type="ECO:0000256" key="2">
    <source>
        <dbReference type="ARBA" id="ARBA00022692"/>
    </source>
</evidence>
<evidence type="ECO:0000313" key="9">
    <source>
        <dbReference type="WBParaSite" id="MBELARI_LOCUS9340"/>
    </source>
</evidence>
<comment type="subcellular location">
    <subcellularLocation>
        <location evidence="1">Membrane</location>
        <topology evidence="1">Multi-pass membrane protein</topology>
    </subcellularLocation>
</comment>
<evidence type="ECO:0000256" key="5">
    <source>
        <dbReference type="SAM" id="MobiDB-lite"/>
    </source>
</evidence>
<dbReference type="AlphaFoldDB" id="A0AAF3FRJ3"/>